<feature type="compositionally biased region" description="Basic residues" evidence="1">
    <location>
        <begin position="128"/>
        <end position="144"/>
    </location>
</feature>
<dbReference type="STRING" id="5364.A0A5C3MQV7"/>
<gene>
    <name evidence="2" type="ORF">OE88DRAFT_784501</name>
</gene>
<dbReference type="AlphaFoldDB" id="A0A5C3MQV7"/>
<reference evidence="2 3" key="1">
    <citation type="journal article" date="2019" name="Nat. Ecol. Evol.">
        <title>Megaphylogeny resolves global patterns of mushroom evolution.</title>
        <authorList>
            <person name="Varga T."/>
            <person name="Krizsan K."/>
            <person name="Foldi C."/>
            <person name="Dima B."/>
            <person name="Sanchez-Garcia M."/>
            <person name="Sanchez-Ramirez S."/>
            <person name="Szollosi G.J."/>
            <person name="Szarkandi J.G."/>
            <person name="Papp V."/>
            <person name="Albert L."/>
            <person name="Andreopoulos W."/>
            <person name="Angelini C."/>
            <person name="Antonin V."/>
            <person name="Barry K.W."/>
            <person name="Bougher N.L."/>
            <person name="Buchanan P."/>
            <person name="Buyck B."/>
            <person name="Bense V."/>
            <person name="Catcheside P."/>
            <person name="Chovatia M."/>
            <person name="Cooper J."/>
            <person name="Damon W."/>
            <person name="Desjardin D."/>
            <person name="Finy P."/>
            <person name="Geml J."/>
            <person name="Haridas S."/>
            <person name="Hughes K."/>
            <person name="Justo A."/>
            <person name="Karasinski D."/>
            <person name="Kautmanova I."/>
            <person name="Kiss B."/>
            <person name="Kocsube S."/>
            <person name="Kotiranta H."/>
            <person name="LaButti K.M."/>
            <person name="Lechner B.E."/>
            <person name="Liimatainen K."/>
            <person name="Lipzen A."/>
            <person name="Lukacs Z."/>
            <person name="Mihaltcheva S."/>
            <person name="Morgado L.N."/>
            <person name="Niskanen T."/>
            <person name="Noordeloos M.E."/>
            <person name="Ohm R.A."/>
            <person name="Ortiz-Santana B."/>
            <person name="Ovrebo C."/>
            <person name="Racz N."/>
            <person name="Riley R."/>
            <person name="Savchenko A."/>
            <person name="Shiryaev A."/>
            <person name="Soop K."/>
            <person name="Spirin V."/>
            <person name="Szebenyi C."/>
            <person name="Tomsovsky M."/>
            <person name="Tulloss R.E."/>
            <person name="Uehling J."/>
            <person name="Grigoriev I.V."/>
            <person name="Vagvolgyi C."/>
            <person name="Papp T."/>
            <person name="Martin F.M."/>
            <person name="Miettinen O."/>
            <person name="Hibbett D.S."/>
            <person name="Nagy L.G."/>
        </authorList>
    </citation>
    <scope>NUCLEOTIDE SEQUENCE [LARGE SCALE GENOMIC DNA]</scope>
    <source>
        <strain evidence="2 3">OMC1185</strain>
    </source>
</reference>
<evidence type="ECO:0000313" key="3">
    <source>
        <dbReference type="Proteomes" id="UP000305948"/>
    </source>
</evidence>
<feature type="region of interest" description="Disordered" evidence="1">
    <location>
        <begin position="108"/>
        <end position="144"/>
    </location>
</feature>
<keyword evidence="3" id="KW-1185">Reference proteome</keyword>
<proteinExistence type="predicted"/>
<dbReference type="OrthoDB" id="2538110at2759"/>
<evidence type="ECO:0000313" key="2">
    <source>
        <dbReference type="EMBL" id="TFK47664.1"/>
    </source>
</evidence>
<sequence length="144" mass="15870">MSAARYQTVPTDDHEAKFAASDASPEALHAKLQQDPRFNQPAPAPWKRALLLLFLLALLYLGLHLRLQSPAETKVVHAQRYSKDYKFRPAASPVVTEKLKDGRVRVRGAQPTYAAAPVKETAKDKRGGKGRKGKKGKKAARSSL</sequence>
<evidence type="ECO:0000256" key="1">
    <source>
        <dbReference type="SAM" id="MobiDB-lite"/>
    </source>
</evidence>
<feature type="region of interest" description="Disordered" evidence="1">
    <location>
        <begin position="1"/>
        <end position="23"/>
    </location>
</feature>
<accession>A0A5C3MQV7</accession>
<protein>
    <submittedName>
        <fullName evidence="2">Uncharacterized protein</fullName>
    </submittedName>
</protein>
<dbReference type="EMBL" id="ML213523">
    <property type="protein sequence ID" value="TFK47664.1"/>
    <property type="molecule type" value="Genomic_DNA"/>
</dbReference>
<dbReference type="Proteomes" id="UP000305948">
    <property type="component" value="Unassembled WGS sequence"/>
</dbReference>
<organism evidence="2 3">
    <name type="scientific">Heliocybe sulcata</name>
    <dbReference type="NCBI Taxonomy" id="5364"/>
    <lineage>
        <taxon>Eukaryota</taxon>
        <taxon>Fungi</taxon>
        <taxon>Dikarya</taxon>
        <taxon>Basidiomycota</taxon>
        <taxon>Agaricomycotina</taxon>
        <taxon>Agaricomycetes</taxon>
        <taxon>Gloeophyllales</taxon>
        <taxon>Gloeophyllaceae</taxon>
        <taxon>Heliocybe</taxon>
    </lineage>
</organism>
<name>A0A5C3MQV7_9AGAM</name>